<dbReference type="SUPFAM" id="SSF51197">
    <property type="entry name" value="Clavaminate synthase-like"/>
    <property type="match status" value="1"/>
</dbReference>
<accession>A0A1M6C2G9</accession>
<feature type="region of interest" description="Disordered" evidence="1">
    <location>
        <begin position="1"/>
        <end position="36"/>
    </location>
</feature>
<keyword evidence="2" id="KW-0560">Oxidoreductase</keyword>
<dbReference type="InterPro" id="IPR008775">
    <property type="entry name" value="Phytyl_CoA_dOase-like"/>
</dbReference>
<dbReference type="STRING" id="758803.SAMN05421803_101557"/>
<sequence length="290" mass="31130">MELSAAVTALRSRPPGNPAGVHAAARPNGARNEGEPPMLTDRDIETFVENGFVALRGAFPRELAEQGRELLWKDLGCDPDDPATWTRPVVRLGGYHALPFREAATTPALLDAFDRLVGEGRWLRPGGLGTFPVRFPSEEDPGDAGWHLDASFAGEKGEARVNLRSRGRALLMLFLFSDVGPDDAPTRIRVGSHRDLPPLLEGAGDQGREFMDLCGAAVPASEGRPEALATGEAGDVFLCHPFLVHAAQPHRGKVPRFMAQPPLLPVGELDLDAERPTPVERAVIGALGRG</sequence>
<dbReference type="Pfam" id="PF05721">
    <property type="entry name" value="PhyH"/>
    <property type="match status" value="1"/>
</dbReference>
<evidence type="ECO:0000313" key="2">
    <source>
        <dbReference type="EMBL" id="SHI55200.1"/>
    </source>
</evidence>
<proteinExistence type="predicted"/>
<keyword evidence="3" id="KW-1185">Reference proteome</keyword>
<organism evidence="2 3">
    <name type="scientific">Nocardiopsis flavescens</name>
    <dbReference type="NCBI Taxonomy" id="758803"/>
    <lineage>
        <taxon>Bacteria</taxon>
        <taxon>Bacillati</taxon>
        <taxon>Actinomycetota</taxon>
        <taxon>Actinomycetes</taxon>
        <taxon>Streptosporangiales</taxon>
        <taxon>Nocardiopsidaceae</taxon>
        <taxon>Nocardiopsis</taxon>
    </lineage>
</organism>
<dbReference type="Gene3D" id="2.60.120.620">
    <property type="entry name" value="q2cbj1_9rhob like domain"/>
    <property type="match status" value="1"/>
</dbReference>
<dbReference type="AlphaFoldDB" id="A0A1M6C2G9"/>
<evidence type="ECO:0000256" key="1">
    <source>
        <dbReference type="SAM" id="MobiDB-lite"/>
    </source>
</evidence>
<dbReference type="Proteomes" id="UP000184452">
    <property type="component" value="Unassembled WGS sequence"/>
</dbReference>
<protein>
    <submittedName>
        <fullName evidence="2">Phytanoyl-CoA dioxygenase (PhyH)</fullName>
    </submittedName>
</protein>
<dbReference type="GO" id="GO:0016706">
    <property type="term" value="F:2-oxoglutarate-dependent dioxygenase activity"/>
    <property type="evidence" value="ECO:0007669"/>
    <property type="project" value="UniProtKB-ARBA"/>
</dbReference>
<name>A0A1M6C2G9_9ACTN</name>
<dbReference type="EMBL" id="FQZK01000001">
    <property type="protein sequence ID" value="SHI55200.1"/>
    <property type="molecule type" value="Genomic_DNA"/>
</dbReference>
<reference evidence="2 3" key="1">
    <citation type="submission" date="2016-11" db="EMBL/GenBank/DDBJ databases">
        <authorList>
            <person name="Jaros S."/>
            <person name="Januszkiewicz K."/>
            <person name="Wedrychowicz H."/>
        </authorList>
    </citation>
    <scope>NUCLEOTIDE SEQUENCE [LARGE SCALE GENOMIC DNA]</scope>
    <source>
        <strain evidence="2 3">CGMCC 4.5723</strain>
    </source>
</reference>
<evidence type="ECO:0000313" key="3">
    <source>
        <dbReference type="Proteomes" id="UP000184452"/>
    </source>
</evidence>
<gene>
    <name evidence="2" type="ORF">SAMN05421803_101557</name>
</gene>
<keyword evidence="2" id="KW-0223">Dioxygenase</keyword>